<evidence type="ECO:0000259" key="7">
    <source>
        <dbReference type="PROSITE" id="PS50110"/>
    </source>
</evidence>
<keyword evidence="1 5" id="KW-0597">Phosphoprotein</keyword>
<keyword evidence="2" id="KW-0805">Transcription regulation</keyword>
<dbReference type="RefSeq" id="WP_045968040.1">
    <property type="nucleotide sequence ID" value="NZ_CP090145.1"/>
</dbReference>
<dbReference type="PROSITE" id="PS50110">
    <property type="entry name" value="RESPONSE_REGULATORY"/>
    <property type="match status" value="1"/>
</dbReference>
<dbReference type="InterPro" id="IPR016032">
    <property type="entry name" value="Sig_transdc_resp-reg_C-effctor"/>
</dbReference>
<accession>A0ABY4HI18</accession>
<evidence type="ECO:0000256" key="3">
    <source>
        <dbReference type="ARBA" id="ARBA00023125"/>
    </source>
</evidence>
<dbReference type="Pfam" id="PF00072">
    <property type="entry name" value="Response_reg"/>
    <property type="match status" value="1"/>
</dbReference>
<dbReference type="Pfam" id="PF00196">
    <property type="entry name" value="GerE"/>
    <property type="match status" value="1"/>
</dbReference>
<evidence type="ECO:0000313" key="9">
    <source>
        <dbReference type="Proteomes" id="UP000830454"/>
    </source>
</evidence>
<evidence type="ECO:0000256" key="2">
    <source>
        <dbReference type="ARBA" id="ARBA00023015"/>
    </source>
</evidence>
<dbReference type="PRINTS" id="PR00038">
    <property type="entry name" value="HTHLUXR"/>
</dbReference>
<dbReference type="SUPFAM" id="SSF46894">
    <property type="entry name" value="C-terminal effector domain of the bipartite response regulators"/>
    <property type="match status" value="1"/>
</dbReference>
<dbReference type="SMART" id="SM00448">
    <property type="entry name" value="REC"/>
    <property type="match status" value="1"/>
</dbReference>
<dbReference type="PANTHER" id="PTHR43214:SF41">
    <property type="entry name" value="NITRATE_NITRITE RESPONSE REGULATOR PROTEIN NARP"/>
    <property type="match status" value="1"/>
</dbReference>
<evidence type="ECO:0000259" key="6">
    <source>
        <dbReference type="PROSITE" id="PS50043"/>
    </source>
</evidence>
<protein>
    <submittedName>
        <fullName evidence="8">Response regulator transcription factor</fullName>
    </submittedName>
</protein>
<reference evidence="8" key="2">
    <citation type="submission" date="2022-04" db="EMBL/GenBank/DDBJ databases">
        <title>Complete Genome Sequence of Flavobacterium sediminilitoris YSM-43, Isolated from a Tidal Sediment.</title>
        <authorList>
            <person name="Lee P.A."/>
        </authorList>
    </citation>
    <scope>NUCLEOTIDE SEQUENCE</scope>
    <source>
        <strain evidence="8">YSM-43</strain>
    </source>
</reference>
<dbReference type="Gene3D" id="3.40.50.2300">
    <property type="match status" value="1"/>
</dbReference>
<dbReference type="CDD" id="cd17535">
    <property type="entry name" value="REC_NarL-like"/>
    <property type="match status" value="1"/>
</dbReference>
<dbReference type="InterPro" id="IPR011006">
    <property type="entry name" value="CheY-like_superfamily"/>
</dbReference>
<feature type="domain" description="Response regulatory" evidence="7">
    <location>
        <begin position="4"/>
        <end position="121"/>
    </location>
</feature>
<dbReference type="PROSITE" id="PS50043">
    <property type="entry name" value="HTH_LUXR_2"/>
    <property type="match status" value="1"/>
</dbReference>
<keyword evidence="9" id="KW-1185">Reference proteome</keyword>
<dbReference type="PANTHER" id="PTHR43214">
    <property type="entry name" value="TWO-COMPONENT RESPONSE REGULATOR"/>
    <property type="match status" value="1"/>
</dbReference>
<dbReference type="Proteomes" id="UP000830454">
    <property type="component" value="Chromosome"/>
</dbReference>
<dbReference type="SMART" id="SM00421">
    <property type="entry name" value="HTH_LUXR"/>
    <property type="match status" value="1"/>
</dbReference>
<dbReference type="InterPro" id="IPR000792">
    <property type="entry name" value="Tscrpt_reg_LuxR_C"/>
</dbReference>
<keyword evidence="4" id="KW-0804">Transcription</keyword>
<feature type="modified residue" description="4-aspartylphosphate" evidence="5">
    <location>
        <position position="56"/>
    </location>
</feature>
<organism evidence="8 9">
    <name type="scientific">Flavobacterium sediminilitoris</name>
    <dbReference type="NCBI Taxonomy" id="2024526"/>
    <lineage>
        <taxon>Bacteria</taxon>
        <taxon>Pseudomonadati</taxon>
        <taxon>Bacteroidota</taxon>
        <taxon>Flavobacteriia</taxon>
        <taxon>Flavobacteriales</taxon>
        <taxon>Flavobacteriaceae</taxon>
        <taxon>Flavobacterium</taxon>
    </lineage>
</organism>
<name>A0ABY4HI18_9FLAO</name>
<reference evidence="8" key="1">
    <citation type="submission" date="2021-12" db="EMBL/GenBank/DDBJ databases">
        <authorList>
            <person name="Cha I.-T."/>
            <person name="Lee K.-E."/>
            <person name="Park S.-J."/>
        </authorList>
    </citation>
    <scope>NUCLEOTIDE SEQUENCE</scope>
    <source>
        <strain evidence="8">YSM-43</strain>
    </source>
</reference>
<sequence length="213" mass="24333">MKNSIVIVDDHVLIANALSSIISNFNQFEVSYICENGLELQEKFKNSRIPDIVLLDISMPIMDGFETALWLKNDYPNVLVMALSMQDDEQSLIKMIKNGAKGYMLKNVHPRELESALNIIVEKGHFFPAWATSKVLTTLSDDGIEASSKIKISDREKEFLKYTVTEMSYKEIAEKMFCSPRTVENYRDSLFEKLELKTRVGLAVYAIKNGYEE</sequence>
<feature type="domain" description="HTH luxR-type" evidence="6">
    <location>
        <begin position="145"/>
        <end position="210"/>
    </location>
</feature>
<dbReference type="InterPro" id="IPR039420">
    <property type="entry name" value="WalR-like"/>
</dbReference>
<keyword evidence="3" id="KW-0238">DNA-binding</keyword>
<dbReference type="InterPro" id="IPR001789">
    <property type="entry name" value="Sig_transdc_resp-reg_receiver"/>
</dbReference>
<gene>
    <name evidence="8" type="ORF">LXD69_10455</name>
</gene>
<dbReference type="EMBL" id="CP090145">
    <property type="protein sequence ID" value="UOX32472.1"/>
    <property type="molecule type" value="Genomic_DNA"/>
</dbReference>
<evidence type="ECO:0000256" key="1">
    <source>
        <dbReference type="ARBA" id="ARBA00022553"/>
    </source>
</evidence>
<dbReference type="InterPro" id="IPR058245">
    <property type="entry name" value="NreC/VraR/RcsB-like_REC"/>
</dbReference>
<evidence type="ECO:0000256" key="5">
    <source>
        <dbReference type="PROSITE-ProRule" id="PRU00169"/>
    </source>
</evidence>
<dbReference type="SUPFAM" id="SSF52172">
    <property type="entry name" value="CheY-like"/>
    <property type="match status" value="1"/>
</dbReference>
<evidence type="ECO:0000256" key="4">
    <source>
        <dbReference type="ARBA" id="ARBA00023163"/>
    </source>
</evidence>
<evidence type="ECO:0000313" key="8">
    <source>
        <dbReference type="EMBL" id="UOX32472.1"/>
    </source>
</evidence>
<proteinExistence type="predicted"/>
<dbReference type="CDD" id="cd06170">
    <property type="entry name" value="LuxR_C_like"/>
    <property type="match status" value="1"/>
</dbReference>